<reference evidence="3 4" key="1">
    <citation type="journal article" date="2024" name="Nat. Commun.">
        <title>Phylogenomics reveals the evolutionary origins of lichenization in chlorophyte algae.</title>
        <authorList>
            <person name="Puginier C."/>
            <person name="Libourel C."/>
            <person name="Otte J."/>
            <person name="Skaloud P."/>
            <person name="Haon M."/>
            <person name="Grisel S."/>
            <person name="Petersen M."/>
            <person name="Berrin J.G."/>
            <person name="Delaux P.M."/>
            <person name="Dal Grande F."/>
            <person name="Keller J."/>
        </authorList>
    </citation>
    <scope>NUCLEOTIDE SEQUENCE [LARGE SCALE GENOMIC DNA]</scope>
    <source>
        <strain evidence="3 4">SAG 2043</strain>
    </source>
</reference>
<dbReference type="AlphaFoldDB" id="A0AAW1PNI2"/>
<feature type="compositionally biased region" description="Pro residues" evidence="1">
    <location>
        <begin position="710"/>
        <end position="721"/>
    </location>
</feature>
<comment type="caution">
    <text evidence="3">The sequence shown here is derived from an EMBL/GenBank/DDBJ whole genome shotgun (WGS) entry which is preliminary data.</text>
</comment>
<dbReference type="Pfam" id="PF23726">
    <property type="entry name" value="Beta-prop_RSE1_2nd"/>
    <property type="match status" value="1"/>
</dbReference>
<accession>A0AAW1PNI2</accession>
<protein>
    <recommendedName>
        <fullName evidence="2">RSE1/DDB1/CPSF1 second beta-propeller domain-containing protein</fullName>
    </recommendedName>
</protein>
<dbReference type="Gene3D" id="2.130.10.10">
    <property type="entry name" value="YVTN repeat-like/Quinoprotein amine dehydrogenase"/>
    <property type="match status" value="1"/>
</dbReference>
<evidence type="ECO:0000259" key="2">
    <source>
        <dbReference type="Pfam" id="PF23726"/>
    </source>
</evidence>
<feature type="region of interest" description="Disordered" evidence="1">
    <location>
        <begin position="708"/>
        <end position="744"/>
    </location>
</feature>
<dbReference type="PANTHER" id="PTHR10644">
    <property type="entry name" value="DNA REPAIR/RNA PROCESSING CPSF FAMILY"/>
    <property type="match status" value="1"/>
</dbReference>
<gene>
    <name evidence="3" type="ORF">WJX72_003937</name>
</gene>
<dbReference type="Proteomes" id="UP001489004">
    <property type="component" value="Unassembled WGS sequence"/>
</dbReference>
<sequence length="1136" mass="120620">MTVAPLDSALEVRPGVHAPPVDVNYILDLQFVPQPHATGSAAGVHHLALLHVNTQSWGAVASVQSIAWDPAGHLSLGPWTMRNIDPSTSLLCPVSKSPSSAQGPVTLPSVLCHLPDWVVPSETGEQQAVLFVGSHGGNSQLVGVPNDPTLPSGRGGAAPLVWPVLDAAFVDSLAPVQDAVVFHDPPGSREGRLLMCCGLAPSGTLRLARLAVGLQPAVTDGPRIPGRPQMTAVGAPGHSEIDAYIAFSFEAGSSTSLLRVSGTHFQQVQLEGLVYDSATLLLAALPNDRLVQVTPQEVRIVADDAAGQLLASWQPAQGPISGAAVHGRHLAVASGSAVFLLEVHDDDVMDKGDAGQPLHCRQQLDYIEQISALAWLDLSHQASGEPSADPWLAVGQWMTNDVVAGLSEVDLFWVPARGGAPAHVYARSDQSLLLRAVDQDIGTGCAMDHVEVVRVHGADGMTSITPIHTPELPASMAWLSTAGMLMFGALEHDLKLRWQTANLGDAPTHLAHDPSSGCAVVLTESPEGVSWLRVVHATSLRQVAGVQLAAGHQALAVCTAALPCSSVSASNPGEKPAATKEFVIVSSCLSTLEGQGESAEAASTSGRVSGDGLQRLTSVLSFFEVRVTAHEAGQQKRYELVLHGTFTVPALCHCLAGCADARSTYSNAQVLLLGCHDGQVRMYQAFVDDAAQAGPHSLASAVATLTRVPPLQPSGPGPNPQPTACGNGPASLPAGNGVGENGRQPDWRQRVTLRLLGQAGIMAGWRALSSLVAYGSIWRRVVAADVRDNDSVVRARRCMANAVSLTPAETLAGTNVSSLAAYGATVVAADFLGSVSVMRAAPGGPVPLLTVAADRTPLYAQALLAISDTLTLVAAHPYGLVLMERDSEAELRAEADKLKLDEAAFEAGRARPGEAFQQPHEAQGRAEDADVDVEGVARRAREAFIQPLRYVAACDRSQMITHFCRGRLGVQPEECSLITPDELRTLRAIHYEGLETSQDEIWPVATYDSFDGYIEHPRVAPKPRPGPSGQMDPLTPYDHVCYYNRPAAEWVPPSLGPGYRRDFDDDEDENADEPEDWVEQRFRMKMLMEDLVETAIDADLADALHAPKHKRLPLWLDAPDQLAGQLKAFTDAFVDR</sequence>
<evidence type="ECO:0000313" key="3">
    <source>
        <dbReference type="EMBL" id="KAK9810046.1"/>
    </source>
</evidence>
<dbReference type="InterPro" id="IPR050358">
    <property type="entry name" value="RSE1/DDB1/CFT1"/>
</dbReference>
<feature type="domain" description="RSE1/DDB1/CPSF1 second beta-propeller" evidence="2">
    <location>
        <begin position="225"/>
        <end position="402"/>
    </location>
</feature>
<dbReference type="InterPro" id="IPR058543">
    <property type="entry name" value="Beta-prop_RSE1/DDB1/CPSF1_2nd"/>
</dbReference>
<dbReference type="EMBL" id="JALJOR010000010">
    <property type="protein sequence ID" value="KAK9810046.1"/>
    <property type="molecule type" value="Genomic_DNA"/>
</dbReference>
<proteinExistence type="predicted"/>
<keyword evidence="4" id="KW-1185">Reference proteome</keyword>
<dbReference type="InterPro" id="IPR015943">
    <property type="entry name" value="WD40/YVTN_repeat-like_dom_sf"/>
</dbReference>
<evidence type="ECO:0000256" key="1">
    <source>
        <dbReference type="SAM" id="MobiDB-lite"/>
    </source>
</evidence>
<name>A0AAW1PNI2_9CHLO</name>
<evidence type="ECO:0000313" key="4">
    <source>
        <dbReference type="Proteomes" id="UP001489004"/>
    </source>
</evidence>
<organism evidence="3 4">
    <name type="scientific">[Myrmecia] bisecta</name>
    <dbReference type="NCBI Taxonomy" id="41462"/>
    <lineage>
        <taxon>Eukaryota</taxon>
        <taxon>Viridiplantae</taxon>
        <taxon>Chlorophyta</taxon>
        <taxon>core chlorophytes</taxon>
        <taxon>Trebouxiophyceae</taxon>
        <taxon>Trebouxiales</taxon>
        <taxon>Trebouxiaceae</taxon>
        <taxon>Myrmecia</taxon>
    </lineage>
</organism>